<dbReference type="Proteomes" id="UP000791080">
    <property type="component" value="Unassembled WGS sequence"/>
</dbReference>
<dbReference type="RefSeq" id="WP_372492968.1">
    <property type="nucleotide sequence ID" value="NZ_AUBJ02000001.1"/>
</dbReference>
<sequence>MAADKSTSPLSSRPALAGEEVAELRSTAVALAREAAELVRERRGSLGDYQGGVDTKSTRTDVVTEADHAAERLIRQRLAELRPGDAVLGEEGGGEEEAGPDAPRWVVDPIDGTVNYLYGYPWYGVSVAVQYGGTSVAGAVVEPASGRVWSAGQGLGATLDDMPLSVSDRRELDTTLVATGFAYDPARRSRQASAVSSLLGVVRDVRRAGAASLDLCAVAAGWVDAYAEHGLHRWDWAAGALIAAEAGAVVRLPGSEPGVAADLGGSPGSHGSDLTFVAAPGIADALWSALPGAGFGSV</sequence>
<dbReference type="Gene3D" id="3.30.540.10">
    <property type="entry name" value="Fructose-1,6-Bisphosphatase, subunit A, domain 1"/>
    <property type="match status" value="1"/>
</dbReference>
<gene>
    <name evidence="9" type="ORF">G443_002015</name>
</gene>
<comment type="catalytic activity">
    <reaction evidence="1 7">
        <text>a myo-inositol phosphate + H2O = myo-inositol + phosphate</text>
        <dbReference type="Rhea" id="RHEA:24056"/>
        <dbReference type="ChEBI" id="CHEBI:15377"/>
        <dbReference type="ChEBI" id="CHEBI:17268"/>
        <dbReference type="ChEBI" id="CHEBI:43474"/>
        <dbReference type="ChEBI" id="CHEBI:84139"/>
        <dbReference type="EC" id="3.1.3.25"/>
    </reaction>
</comment>
<evidence type="ECO:0000256" key="7">
    <source>
        <dbReference type="RuleBase" id="RU364068"/>
    </source>
</evidence>
<dbReference type="InterPro" id="IPR020583">
    <property type="entry name" value="Inositol_monoP_metal-BS"/>
</dbReference>
<dbReference type="Gene3D" id="3.40.190.80">
    <property type="match status" value="1"/>
</dbReference>
<comment type="similarity">
    <text evidence="3 7">Belongs to the inositol monophosphatase superfamily.</text>
</comment>
<evidence type="ECO:0000256" key="5">
    <source>
        <dbReference type="ARBA" id="ARBA00022801"/>
    </source>
</evidence>
<evidence type="ECO:0000256" key="2">
    <source>
        <dbReference type="ARBA" id="ARBA00001946"/>
    </source>
</evidence>
<dbReference type="PROSITE" id="PS00629">
    <property type="entry name" value="IMP_1"/>
    <property type="match status" value="1"/>
</dbReference>
<keyword evidence="4 7" id="KW-0479">Metal-binding</keyword>
<evidence type="ECO:0000256" key="3">
    <source>
        <dbReference type="ARBA" id="ARBA00009759"/>
    </source>
</evidence>
<feature type="region of interest" description="Disordered" evidence="8">
    <location>
        <begin position="1"/>
        <end position="20"/>
    </location>
</feature>
<evidence type="ECO:0000256" key="4">
    <source>
        <dbReference type="ARBA" id="ARBA00022723"/>
    </source>
</evidence>
<dbReference type="Pfam" id="PF00459">
    <property type="entry name" value="Inositol_P"/>
    <property type="match status" value="1"/>
</dbReference>
<dbReference type="InterPro" id="IPR000760">
    <property type="entry name" value="Inositol_monophosphatase-like"/>
</dbReference>
<name>A0ABT1JGX5_ACTCY</name>
<dbReference type="CDD" id="cd01639">
    <property type="entry name" value="IMPase"/>
    <property type="match status" value="1"/>
</dbReference>
<evidence type="ECO:0000256" key="6">
    <source>
        <dbReference type="ARBA" id="ARBA00022842"/>
    </source>
</evidence>
<reference evidence="9 10" key="1">
    <citation type="submission" date="2022-06" db="EMBL/GenBank/DDBJ databases">
        <title>Genomic Encyclopedia of Type Strains, Phase I: the one thousand microbial genomes (KMG-I) project.</title>
        <authorList>
            <person name="Kyrpides N."/>
        </authorList>
    </citation>
    <scope>NUCLEOTIDE SEQUENCE [LARGE SCALE GENOMIC DNA]</scope>
    <source>
        <strain evidence="9 10">DSM 43889</strain>
    </source>
</reference>
<accession>A0ABT1JGX5</accession>
<dbReference type="PROSITE" id="PS00630">
    <property type="entry name" value="IMP_2"/>
    <property type="match status" value="1"/>
</dbReference>
<organism evidence="9 10">
    <name type="scientific">Actinoalloteichus caeruleus DSM 43889</name>
    <dbReference type="NCBI Taxonomy" id="1120930"/>
    <lineage>
        <taxon>Bacteria</taxon>
        <taxon>Bacillati</taxon>
        <taxon>Actinomycetota</taxon>
        <taxon>Actinomycetes</taxon>
        <taxon>Pseudonocardiales</taxon>
        <taxon>Pseudonocardiaceae</taxon>
        <taxon>Actinoalloteichus</taxon>
        <taxon>Actinoalloteichus cyanogriseus</taxon>
    </lineage>
</organism>
<keyword evidence="5 7" id="KW-0378">Hydrolase</keyword>
<protein>
    <recommendedName>
        <fullName evidence="7">Inositol-1-monophosphatase</fullName>
        <ecNumber evidence="7">3.1.3.25</ecNumber>
    </recommendedName>
</protein>
<keyword evidence="10" id="KW-1185">Reference proteome</keyword>
<evidence type="ECO:0000256" key="1">
    <source>
        <dbReference type="ARBA" id="ARBA00001033"/>
    </source>
</evidence>
<keyword evidence="6 7" id="KW-0460">Magnesium</keyword>
<dbReference type="PRINTS" id="PR00377">
    <property type="entry name" value="IMPHPHTASES"/>
</dbReference>
<feature type="compositionally biased region" description="Polar residues" evidence="8">
    <location>
        <begin position="1"/>
        <end position="11"/>
    </location>
</feature>
<evidence type="ECO:0000256" key="8">
    <source>
        <dbReference type="SAM" id="MobiDB-lite"/>
    </source>
</evidence>
<comment type="cofactor">
    <cofactor evidence="2 7">
        <name>Mg(2+)</name>
        <dbReference type="ChEBI" id="CHEBI:18420"/>
    </cofactor>
</comment>
<evidence type="ECO:0000313" key="10">
    <source>
        <dbReference type="Proteomes" id="UP000791080"/>
    </source>
</evidence>
<dbReference type="SUPFAM" id="SSF56655">
    <property type="entry name" value="Carbohydrate phosphatase"/>
    <property type="match status" value="1"/>
</dbReference>
<dbReference type="InterPro" id="IPR020550">
    <property type="entry name" value="Inositol_monophosphatase_CS"/>
</dbReference>
<evidence type="ECO:0000313" key="9">
    <source>
        <dbReference type="EMBL" id="MCP2331745.1"/>
    </source>
</evidence>
<dbReference type="PANTHER" id="PTHR20854:SF4">
    <property type="entry name" value="INOSITOL-1-MONOPHOSPHATASE-RELATED"/>
    <property type="match status" value="1"/>
</dbReference>
<comment type="caution">
    <text evidence="9">The sequence shown here is derived from an EMBL/GenBank/DDBJ whole genome shotgun (WGS) entry which is preliminary data.</text>
</comment>
<dbReference type="EC" id="3.1.3.25" evidence="7"/>
<dbReference type="InterPro" id="IPR033942">
    <property type="entry name" value="IMPase"/>
</dbReference>
<dbReference type="EMBL" id="AUBJ02000001">
    <property type="protein sequence ID" value="MCP2331745.1"/>
    <property type="molecule type" value="Genomic_DNA"/>
</dbReference>
<proteinExistence type="inferred from homology"/>
<dbReference type="PANTHER" id="PTHR20854">
    <property type="entry name" value="INOSITOL MONOPHOSPHATASE"/>
    <property type="match status" value="1"/>
</dbReference>